<dbReference type="InterPro" id="IPR051311">
    <property type="entry name" value="DedA_domain"/>
</dbReference>
<dbReference type="PANTHER" id="PTHR42709">
    <property type="entry name" value="ALKALINE PHOSPHATASE LIKE PROTEIN"/>
    <property type="match status" value="1"/>
</dbReference>
<gene>
    <name evidence="3" type="ORF">A6A05_13620</name>
</gene>
<dbReference type="GO" id="GO:0005886">
    <property type="term" value="C:plasma membrane"/>
    <property type="evidence" value="ECO:0007669"/>
    <property type="project" value="TreeGrafter"/>
</dbReference>
<proteinExistence type="predicted"/>
<organism evidence="3 4">
    <name type="scientific">Magnetospirillum moscoviense</name>
    <dbReference type="NCBI Taxonomy" id="1437059"/>
    <lineage>
        <taxon>Bacteria</taxon>
        <taxon>Pseudomonadati</taxon>
        <taxon>Pseudomonadota</taxon>
        <taxon>Alphaproteobacteria</taxon>
        <taxon>Rhodospirillales</taxon>
        <taxon>Rhodospirillaceae</taxon>
        <taxon>Magnetospirillum</taxon>
    </lineage>
</organism>
<evidence type="ECO:0000313" key="3">
    <source>
        <dbReference type="EMBL" id="OAN49536.1"/>
    </source>
</evidence>
<dbReference type="OrthoDB" id="9810270at2"/>
<dbReference type="EMBL" id="LWQU01000147">
    <property type="protein sequence ID" value="OAN49536.1"/>
    <property type="molecule type" value="Genomic_DNA"/>
</dbReference>
<dbReference type="InterPro" id="IPR032816">
    <property type="entry name" value="VTT_dom"/>
</dbReference>
<dbReference type="AlphaFoldDB" id="A0A178MLI3"/>
<keyword evidence="1" id="KW-0472">Membrane</keyword>
<feature type="transmembrane region" description="Helical" evidence="1">
    <location>
        <begin position="139"/>
        <end position="159"/>
    </location>
</feature>
<evidence type="ECO:0000313" key="4">
    <source>
        <dbReference type="Proteomes" id="UP000078543"/>
    </source>
</evidence>
<feature type="transmembrane region" description="Helical" evidence="1">
    <location>
        <begin position="171"/>
        <end position="189"/>
    </location>
</feature>
<evidence type="ECO:0000256" key="1">
    <source>
        <dbReference type="SAM" id="Phobius"/>
    </source>
</evidence>
<dbReference type="PANTHER" id="PTHR42709:SF11">
    <property type="entry name" value="DEDA FAMILY PROTEIN"/>
    <property type="match status" value="1"/>
</dbReference>
<feature type="domain" description="VTT" evidence="2">
    <location>
        <begin position="35"/>
        <end position="155"/>
    </location>
</feature>
<reference evidence="3 4" key="1">
    <citation type="submission" date="2016-04" db="EMBL/GenBank/DDBJ databases">
        <title>Draft genome sequence of freshwater magnetotactic bacteria Magnetospirillum marisnigri SP-1 and Magnetospirillum moscoviense BB-1.</title>
        <authorList>
            <person name="Koziaeva V."/>
            <person name="Dziuba M.V."/>
            <person name="Ivanov T.M."/>
            <person name="Kuznetsov B."/>
            <person name="Grouzdev D.S."/>
        </authorList>
    </citation>
    <scope>NUCLEOTIDE SEQUENCE [LARGE SCALE GENOMIC DNA]</scope>
    <source>
        <strain evidence="3 4">BB-1</strain>
    </source>
</reference>
<dbReference type="Pfam" id="PF09335">
    <property type="entry name" value="VTT_dom"/>
    <property type="match status" value="1"/>
</dbReference>
<dbReference type="Proteomes" id="UP000078543">
    <property type="component" value="Unassembled WGS sequence"/>
</dbReference>
<keyword evidence="4" id="KW-1185">Reference proteome</keyword>
<accession>A0A178MLI3</accession>
<keyword evidence="1" id="KW-0812">Transmembrane</keyword>
<keyword evidence="1" id="KW-1133">Transmembrane helix</keyword>
<feature type="transmembrane region" description="Helical" evidence="1">
    <location>
        <begin position="55"/>
        <end position="77"/>
    </location>
</feature>
<feature type="transmembrane region" description="Helical" evidence="1">
    <location>
        <begin position="20"/>
        <end position="48"/>
    </location>
</feature>
<dbReference type="RefSeq" id="WP_068501521.1">
    <property type="nucleotide sequence ID" value="NZ_LWQU01000147.1"/>
</dbReference>
<comment type="caution">
    <text evidence="3">The sequence shown here is derived from an EMBL/GenBank/DDBJ whole genome shotgun (WGS) entry which is preliminary data.</text>
</comment>
<evidence type="ECO:0000259" key="2">
    <source>
        <dbReference type="Pfam" id="PF09335"/>
    </source>
</evidence>
<sequence length="192" mass="21597">MLQKTYDWMMDKAAHRHAIWWLALISFIESSVFPIPPDIMLIPLVLAAPTRWFRIALICTLSSVAGGYLGYAIGYYFMDSVGAWVLAAFHLTEKFAAFKPLVDQYGVWVIIVKGATPIPYKLITIAAGAFKFDLLDFTFASFIARAMRFFLVAALLWKFGPPIRDFVEKRLKLVTTIAVVLLVGGFLVVKLL</sequence>
<name>A0A178MLI3_9PROT</name>
<protein>
    <submittedName>
        <fullName evidence="3">Cytochrome B</fullName>
    </submittedName>
</protein>